<evidence type="ECO:0000313" key="3">
    <source>
        <dbReference type="Proteomes" id="UP001321473"/>
    </source>
</evidence>
<evidence type="ECO:0000313" key="2">
    <source>
        <dbReference type="EMBL" id="KAK8770789.1"/>
    </source>
</evidence>
<gene>
    <name evidence="2" type="ORF">V5799_012743</name>
</gene>
<feature type="non-terminal residue" evidence="2">
    <location>
        <position position="60"/>
    </location>
</feature>
<feature type="region of interest" description="Disordered" evidence="1">
    <location>
        <begin position="22"/>
        <end position="60"/>
    </location>
</feature>
<dbReference type="AlphaFoldDB" id="A0AAQ4E7S2"/>
<comment type="caution">
    <text evidence="2">The sequence shown here is derived from an EMBL/GenBank/DDBJ whole genome shotgun (WGS) entry which is preliminary data.</text>
</comment>
<reference evidence="2 3" key="1">
    <citation type="journal article" date="2023" name="Arcadia Sci">
        <title>De novo assembly of a long-read Amblyomma americanum tick genome.</title>
        <authorList>
            <person name="Chou S."/>
            <person name="Poskanzer K.E."/>
            <person name="Rollins M."/>
            <person name="Thuy-Boun P.S."/>
        </authorList>
    </citation>
    <scope>NUCLEOTIDE SEQUENCE [LARGE SCALE GENOMIC DNA]</scope>
    <source>
        <strain evidence="2">F_SG_1</strain>
        <tissue evidence="2">Salivary glands</tissue>
    </source>
</reference>
<proteinExistence type="predicted"/>
<accession>A0AAQ4E7S2</accession>
<keyword evidence="3" id="KW-1185">Reference proteome</keyword>
<dbReference type="EMBL" id="JARKHS020020565">
    <property type="protein sequence ID" value="KAK8770789.1"/>
    <property type="molecule type" value="Genomic_DNA"/>
</dbReference>
<feature type="compositionally biased region" description="Polar residues" evidence="1">
    <location>
        <begin position="47"/>
        <end position="60"/>
    </location>
</feature>
<protein>
    <submittedName>
        <fullName evidence="2">Uncharacterized protein</fullName>
    </submittedName>
</protein>
<name>A0AAQ4E7S2_AMBAM</name>
<evidence type="ECO:0000256" key="1">
    <source>
        <dbReference type="SAM" id="MobiDB-lite"/>
    </source>
</evidence>
<feature type="compositionally biased region" description="Basic and acidic residues" evidence="1">
    <location>
        <begin position="29"/>
        <end position="46"/>
    </location>
</feature>
<dbReference type="Proteomes" id="UP001321473">
    <property type="component" value="Unassembled WGS sequence"/>
</dbReference>
<organism evidence="2 3">
    <name type="scientific">Amblyomma americanum</name>
    <name type="common">Lone star tick</name>
    <dbReference type="NCBI Taxonomy" id="6943"/>
    <lineage>
        <taxon>Eukaryota</taxon>
        <taxon>Metazoa</taxon>
        <taxon>Ecdysozoa</taxon>
        <taxon>Arthropoda</taxon>
        <taxon>Chelicerata</taxon>
        <taxon>Arachnida</taxon>
        <taxon>Acari</taxon>
        <taxon>Parasitiformes</taxon>
        <taxon>Ixodida</taxon>
        <taxon>Ixodoidea</taxon>
        <taxon>Ixodidae</taxon>
        <taxon>Amblyomminae</taxon>
        <taxon>Amblyomma</taxon>
    </lineage>
</organism>
<sequence>MVLHDDCVIRHWKHTLDDIMAHSGPKLGRHAESEDSDKMVKTRTPEANEQATNTYTDNII</sequence>